<dbReference type="InterPro" id="IPR035992">
    <property type="entry name" value="Ricin_B-like_lectins"/>
</dbReference>
<dbReference type="Pfam" id="PF00754">
    <property type="entry name" value="F5_F8_type_C"/>
    <property type="match status" value="4"/>
</dbReference>
<dbReference type="Gene3D" id="1.20.1270.90">
    <property type="entry name" value="AF1782-like"/>
    <property type="match status" value="3"/>
</dbReference>
<dbReference type="SUPFAM" id="SSF49785">
    <property type="entry name" value="Galactose-binding domain-like"/>
    <property type="match status" value="6"/>
</dbReference>
<dbReference type="SUPFAM" id="SSF49303">
    <property type="entry name" value="beta-Galactosidase/glucuronidase domain"/>
    <property type="match status" value="1"/>
</dbReference>
<evidence type="ECO:0000256" key="1">
    <source>
        <dbReference type="ARBA" id="ARBA00001255"/>
    </source>
</evidence>
<accession>A0ABX1XPR1</accession>
<dbReference type="CDD" id="cd14254">
    <property type="entry name" value="Dockerin_II"/>
    <property type="match status" value="1"/>
</dbReference>
<feature type="region of interest" description="Disordered" evidence="10">
    <location>
        <begin position="2215"/>
        <end position="2239"/>
    </location>
</feature>
<evidence type="ECO:0000256" key="10">
    <source>
        <dbReference type="SAM" id="MobiDB-lite"/>
    </source>
</evidence>
<evidence type="ECO:0000313" key="14">
    <source>
        <dbReference type="EMBL" id="NOU69814.1"/>
    </source>
</evidence>
<dbReference type="SUPFAM" id="SSF50370">
    <property type="entry name" value="Ricin B-like lectins"/>
    <property type="match status" value="1"/>
</dbReference>
<evidence type="ECO:0000256" key="4">
    <source>
        <dbReference type="ARBA" id="ARBA00012755"/>
    </source>
</evidence>
<dbReference type="InterPro" id="IPR036156">
    <property type="entry name" value="Beta-gal/glucu_dom_sf"/>
</dbReference>
<dbReference type="Gene3D" id="2.160.20.10">
    <property type="entry name" value="Single-stranded right-handed beta-helix, Pectin lyase-like"/>
    <property type="match status" value="1"/>
</dbReference>
<dbReference type="PROSITE" id="PS51766">
    <property type="entry name" value="DOCKERIN"/>
    <property type="match status" value="1"/>
</dbReference>
<feature type="chain" id="PRO_5045342821" description="Probable pectate lyase C" evidence="11">
    <location>
        <begin position="35"/>
        <end position="3034"/>
    </location>
</feature>
<dbReference type="PROSITE" id="PS00018">
    <property type="entry name" value="EF_HAND_1"/>
    <property type="match status" value="1"/>
</dbReference>
<dbReference type="Pfam" id="PF18565">
    <property type="entry name" value="Glyco_hydro2_C5"/>
    <property type="match status" value="1"/>
</dbReference>
<dbReference type="InterPro" id="IPR006102">
    <property type="entry name" value="Ig-like_GH2"/>
</dbReference>
<dbReference type="SUPFAM" id="SSF63446">
    <property type="entry name" value="Type I dockerin domain"/>
    <property type="match status" value="1"/>
</dbReference>
<feature type="region of interest" description="Disordered" evidence="10">
    <location>
        <begin position="1940"/>
        <end position="1969"/>
    </location>
</feature>
<dbReference type="Gene3D" id="2.60.40.680">
    <property type="match status" value="1"/>
</dbReference>
<dbReference type="InterPro" id="IPR032311">
    <property type="entry name" value="DUF4982"/>
</dbReference>
<evidence type="ECO:0000256" key="5">
    <source>
        <dbReference type="ARBA" id="ARBA00012800"/>
    </source>
</evidence>
<dbReference type="SMART" id="SM00710">
    <property type="entry name" value="PbH1"/>
    <property type="match status" value="5"/>
</dbReference>
<reference evidence="14 15" key="1">
    <citation type="submission" date="2019-10" db="EMBL/GenBank/DDBJ databases">
        <title>Description of Paenibacillus humi sp. nov.</title>
        <authorList>
            <person name="Carlier A."/>
            <person name="Qi S."/>
        </authorList>
    </citation>
    <scope>NUCLEOTIDE SEQUENCE [LARGE SCALE GENOMIC DNA]</scope>
    <source>
        <strain evidence="14 15">LMG 31461</strain>
    </source>
</reference>
<dbReference type="PROSITE" id="PS50231">
    <property type="entry name" value="RICIN_B_LECTIN"/>
    <property type="match status" value="1"/>
</dbReference>
<dbReference type="InterPro" id="IPR006626">
    <property type="entry name" value="PbH1"/>
</dbReference>
<dbReference type="Pfam" id="PF02837">
    <property type="entry name" value="Glyco_hydro_2_N"/>
    <property type="match status" value="1"/>
</dbReference>
<dbReference type="InterPro" id="IPR008979">
    <property type="entry name" value="Galactose-bd-like_sf"/>
</dbReference>
<dbReference type="SUPFAM" id="SSF49384">
    <property type="entry name" value="Carbohydrate-binding domain"/>
    <property type="match status" value="1"/>
</dbReference>
<dbReference type="InterPro" id="IPR008965">
    <property type="entry name" value="CBM2/CBM3_carb-bd_dom_sf"/>
</dbReference>
<dbReference type="Proteomes" id="UP000653578">
    <property type="component" value="Unassembled WGS sequence"/>
</dbReference>
<dbReference type="InterPro" id="IPR006101">
    <property type="entry name" value="Glyco_hydro_2"/>
</dbReference>
<dbReference type="PRINTS" id="PR00132">
    <property type="entry name" value="GLHYDRLASE2"/>
</dbReference>
<dbReference type="InterPro" id="IPR006103">
    <property type="entry name" value="Glyco_hydro_2_cat"/>
</dbReference>
<evidence type="ECO:0000256" key="11">
    <source>
        <dbReference type="SAM" id="SignalP"/>
    </source>
</evidence>
<keyword evidence="9" id="KW-0326">Glycosidase</keyword>
<dbReference type="PANTHER" id="PTHR42732:SF1">
    <property type="entry name" value="BETA-MANNOSIDASE"/>
    <property type="match status" value="1"/>
</dbReference>
<evidence type="ECO:0000256" key="6">
    <source>
        <dbReference type="ARBA" id="ARBA00016512"/>
    </source>
</evidence>
<evidence type="ECO:0000259" key="12">
    <source>
        <dbReference type="PROSITE" id="PS50022"/>
    </source>
</evidence>
<dbReference type="Pfam" id="PF02368">
    <property type="entry name" value="Big_2"/>
    <property type="match status" value="1"/>
</dbReference>
<comment type="similarity">
    <text evidence="3">Belongs to the glycosyl hydrolase 2 family.</text>
</comment>
<feature type="compositionally biased region" description="Low complexity" evidence="10">
    <location>
        <begin position="2347"/>
        <end position="2356"/>
    </location>
</feature>
<feature type="region of interest" description="Disordered" evidence="10">
    <location>
        <begin position="2347"/>
        <end position="2368"/>
    </location>
</feature>
<dbReference type="SUPFAM" id="SSF51445">
    <property type="entry name" value="(Trans)glycosidases"/>
    <property type="match status" value="1"/>
</dbReference>
<dbReference type="InterPro" id="IPR011050">
    <property type="entry name" value="Pectin_lyase_fold/virulence"/>
</dbReference>
<dbReference type="InterPro" id="IPR012334">
    <property type="entry name" value="Pectin_lyas_fold"/>
</dbReference>
<sequence length="3034" mass="326074">MIVRKLKRMMAITTSFSLLITLLFTSGVPPIAHAAVSDPFDQKTFNLTVQNSQLRMDVNGGSTSDGAKIIQWSAGTGLNQQWKFIKTDTGYYKIISQSSSKALVVQNASTVDGAGIIQNSYTQDTVYNDEWSVVDVGDGFYQLKNRGSDKVIEMPGSSGAGGVQFVQRTASTGNNQKFLLSFDRTVNDNTTGTGNDQFTYSQGWGYYGSQSGAYNSDNHYSNTVDANVVLHFTGSKVQLYGAKNNNQGIAAVSIDDGTETMVDTYAASRSDQQLLFESTGLSNKDHVLRLRVTGQKNASASGTFISLDRADIQSRIVEEAAGNYFSQSTESIGGVNHTVITLNYAGNDAGEAVNAAIEAAKGAPKPVILDFPTGTYHFKASTANNAQYYISNASTSGQTPDGWRKVGLLFKDIHDLTIRGNGSTLMFHGVMTPIVMDHATNVKMNGINIDFNRPVVSEMTVTEVGNNYMKASIHADSWYTIQNNQFTWMGEENWTQNGTQNVSAVQEFDPVTKNTWRVGNPLSGVTNAQDLGNRVVLFNYGSRPNVTVGHTFQLRDTVRREQGTLIYRSKDITWTDVNFYAAPGLGIISQYSENLTLDRLNFAPKAGSGRTNASMADFLQVSGSKGDIRVTNSHFAGAQDDAINVHGTHLQIVQIPSSNQVKVQFMHPESWGFDAFAIGDTIEYVNKSTLLSKASAVVTAVTRVNDTQIILTLDKAVPTSVTTNEFVVENATWTPNVSITNSTFETIPTRGILMTTRGAVRIEGNTFNGMPMSAILIADDANSWYESGMVKDVIIRNNTFTNNGNAVISVEPSTSLANPNKTVHSNILVDGNQFIQSSGDSKIDAKSVNGFTFTNNTAVQGGLELNLDASKAITIAGNSFNPSNVTKKINMNNMYSDEGSINATQGFVVSRTNSLTPLDPNEIPQELMTAVATSSRSGNEASNAIDGDPSTIWHTEWDPMANLPQSITLDLGSSLSISKMRYIPRTNEQPNGNITTYQIATSTDGSLFTNVANGTWADNSSEKSAEFPPTTARYVKLTATAGHGGFASAAELHVSKAASNVHTEELVALIATAKGKHDSAVEGSSNGQYPTGSKQTLQTAIDAANQAPGALTQQEIQQAVDDLNQALQAFESSVISSGQSGQSFVPDPTNREELNFNTGWLFERADVSGAQAPNFDDSGWEGVNLPHSVRLEPKINGGDNQSYQGFATYRRHFSLDNSYSGKKLFVEFEGAMTNAEVWVNGTNLGIHHGGYTPFSVDITNYVQLGGAANVITVKLDNRDDSQTPPGKPQYDLDFAYFGGLYRDVKLHVMDKLHVSDAVYANKVADGGIFVTYPSVSTAEATVQVKTNIINENTTAKYTSVKTTIVDDNNQVVATMVSDGQQLGAGSDHTFVQSTTITNPKLWHPDHPNMYTVYTAVNDGTDFVDSYKTRIGIRRIQFTPDQGFLINGERLMLNGANRHQEYLYVGNAMPNAGQYRDAKLLREGGFNNVRTAHYPDDPAFLDAADELGLTVIEPTPGWQFFGDSVFQQRSYKDIRDMVRRDRNHPSIIMWESSLNESEYSLEYAQNAHNATHEEYPGDQTYTSAEWGKWGEQIYDVTYKELNSATKPLFSREWGDDWTESATDPTGYRSVRKVGETDMINSLIKRQNALNGNGASTNDWAGLNANPRIAGNAVWSFNDYNRGYDNEQGYTGVVDLDRYPKFNYYFFQSQRDPEVILNGVDSGPMVFIANYWTSSSARDVTVASNAEQVKLYLNNTLIATQNPDSGLSHVEHPTFTFKNVSWAAGTLRADGLIGGVVVASHTVSTPGQPHHLAVEYDTKGKGLVADGSDLVTAYITVRDANNNIVPTNAVSVSLNLSGPGGIIGNGVTRTYANPVAVEGGVAAAIVKSSRKSGTLKLTATANGLLAGSAEITSEASQSVFVPGGSDGGDSWFEGENVALNKSVTTSSEQSENPGSNGNDGDEATRWTASEGSSGQWWEVDLGSSYNITGSELVWASESSYYQYKIDVSEDRVNWTTVLDNTQNTSSVERKRDQLAANARYVRITVTGVETGLAGFKEFKVYGVPHILDEVQQYPALVNVAFNKPATASSSISGHEPSLVNDGNNISWWEANGNAPAWWQVDLGASYDLKGSKVLWGKDSIFYTYKVEVSANGTTWSQVAGKTASGQNLNPDNYTATGIRYVRVTVDSLSGGTGNEKPAIKEFHVYSEPVNIALNKPATADSSQSNNPAQAGNDGNESSRWTANDGNVGHWWKVDLGADYNLSGTRVKWEIKNKSYEYQIEVSNDNQNWTLISQKTSTQQAQFDYFNASARYVRIKVTNLSSGTWASFWEFDVYGAVPIDTSLIPQSQMTATATSEETSGANNAASQAIDGDPSTIWHTKWDSAGNLPQSITLDLGSAHVISKLKYLPRQNGQQYGNITSYELLTSRDGSAYTTNTSGTWSDDSSQKEAAFAQVTARYVKLTAKAGYGGFASAAEINVVRNEMDDDYQGLAALITSAQSKHDNAVEGSANGQHPVGSKQTLLDAIVQAKQVRDGVSVTQQQLQQAVTDLTAAIQAFEAFTSVNVQAITVTSASAAIDVKGGTLQLGATVLPVIATNKSVTWAVYEADGVTVTNKASIDTNGLLTALKNGTVSVSATALDGSGIKGSYAITISGQSSSVSSVTSISVYGEGAAQAITLKDGTLQMHAVVLPVGASSHVTWSIWETDGVSATNKGTINANGVLTAANNGIVKVVATATDGSGIQGSNYIFISGQTPLPTGVPQATFTGPASILAGASFSTNFGLSNVSDSVSSSVYAADMTLSYNANAIDYVSVESLQSGFNVIQTKTDIPGQIRFIAVSEGVAGAITTSGDVFKFNWKVKPTPQSLAVNFVLTGVAVSNALGQKVDAQLTQLTVNVTVVDKTTLQTVMTIAQSVYGNAVEGTLVGQYPAGNKAVLLAAINAAASMDLNPAATQVQIDGAAIVLNQAIQHFNQQIISVYARGDANKDGSIDIGDLGKVALYYGRDTTSADWNEIKGADFNNNGTIDIIDLTGIAQLIIQ</sequence>
<dbReference type="InterPro" id="IPR056441">
    <property type="entry name" value="Beta-barrel_GLAA-B_II"/>
</dbReference>
<keyword evidence="8" id="KW-0378">Hydrolase</keyword>
<dbReference type="Gene3D" id="2.60.40.10">
    <property type="entry name" value="Immunoglobulins"/>
    <property type="match status" value="3"/>
</dbReference>
<dbReference type="Pfam" id="PF22633">
    <property type="entry name" value="F5_F8_type_C_2"/>
    <property type="match status" value="1"/>
</dbReference>
<dbReference type="Gene3D" id="2.80.10.50">
    <property type="match status" value="1"/>
</dbReference>
<dbReference type="Gene3D" id="1.10.1330.10">
    <property type="entry name" value="Dockerin domain"/>
    <property type="match status" value="1"/>
</dbReference>
<feature type="signal peptide" evidence="11">
    <location>
        <begin position="1"/>
        <end position="34"/>
    </location>
</feature>
<dbReference type="Pfam" id="PF00703">
    <property type="entry name" value="Glyco_hydro_2"/>
    <property type="match status" value="1"/>
</dbReference>
<dbReference type="CDD" id="cd08547">
    <property type="entry name" value="Type_II_cohesin"/>
    <property type="match status" value="1"/>
</dbReference>
<dbReference type="SMART" id="SM00231">
    <property type="entry name" value="FA58C"/>
    <property type="match status" value="4"/>
</dbReference>
<dbReference type="InterPro" id="IPR008964">
    <property type="entry name" value="Invasin/intimin_cell_adhesion"/>
</dbReference>
<dbReference type="InterPro" id="IPR017853">
    <property type="entry name" value="GH"/>
</dbReference>
<dbReference type="InterPro" id="IPR036439">
    <property type="entry name" value="Dockerin_dom_sf"/>
</dbReference>
<comment type="catalytic activity">
    <reaction evidence="1">
        <text>Hydrolysis of terminal, non-reducing alpha-D-galactose residues in alpha-D-galactosides, including galactose oligosaccharides, galactomannans and galactolipids.</text>
        <dbReference type="EC" id="3.2.1.22"/>
    </reaction>
</comment>
<dbReference type="EC" id="3.2.1.n1" evidence="5"/>
<dbReference type="InterPro" id="IPR051913">
    <property type="entry name" value="GH2_Domain-Containing"/>
</dbReference>
<protein>
    <recommendedName>
        <fullName evidence="6">Probable pectate lyase C</fullName>
        <ecNumber evidence="4">3.2.1.22</ecNumber>
        <ecNumber evidence="5">3.2.1.n1</ecNumber>
    </recommendedName>
</protein>
<evidence type="ECO:0000256" key="7">
    <source>
        <dbReference type="ARBA" id="ARBA00022737"/>
    </source>
</evidence>
<evidence type="ECO:0000256" key="9">
    <source>
        <dbReference type="ARBA" id="ARBA00023295"/>
    </source>
</evidence>
<dbReference type="Pfam" id="PF16355">
    <property type="entry name" value="DUF4982"/>
    <property type="match status" value="1"/>
</dbReference>
<dbReference type="EC" id="3.2.1.22" evidence="4"/>
<dbReference type="SUPFAM" id="SSF49373">
    <property type="entry name" value="Invasin/intimin cell-adhesion fragments"/>
    <property type="match status" value="2"/>
</dbReference>
<dbReference type="Gene3D" id="3.20.20.80">
    <property type="entry name" value="Glycosidases"/>
    <property type="match status" value="1"/>
</dbReference>
<gene>
    <name evidence="14" type="ORF">GC096_38015</name>
</gene>
<dbReference type="Gene3D" id="2.60.40.1080">
    <property type="match status" value="1"/>
</dbReference>
<name>A0ABX1XPR1_9BACL</name>
<dbReference type="Pfam" id="PF14200">
    <property type="entry name" value="RicinB_lectin_2"/>
    <property type="match status" value="2"/>
</dbReference>
<feature type="domain" description="F5/8 type C" evidence="12">
    <location>
        <begin position="2067"/>
        <end position="2181"/>
    </location>
</feature>
<dbReference type="PANTHER" id="PTHR42732">
    <property type="entry name" value="BETA-GALACTOSIDASE"/>
    <property type="match status" value="1"/>
</dbReference>
<dbReference type="InterPro" id="IPR003343">
    <property type="entry name" value="Big_2"/>
</dbReference>
<dbReference type="PROSITE" id="PS50022">
    <property type="entry name" value="FA58C_3"/>
    <property type="match status" value="5"/>
</dbReference>
<feature type="domain" description="F5/8 type C" evidence="12">
    <location>
        <begin position="2195"/>
        <end position="2312"/>
    </location>
</feature>
<keyword evidence="15" id="KW-1185">Reference proteome</keyword>
<evidence type="ECO:0000313" key="15">
    <source>
        <dbReference type="Proteomes" id="UP000653578"/>
    </source>
</evidence>
<proteinExistence type="inferred from homology"/>
<feature type="compositionally biased region" description="Polar residues" evidence="10">
    <location>
        <begin position="1940"/>
        <end position="1956"/>
    </location>
</feature>
<dbReference type="SMART" id="SM00635">
    <property type="entry name" value="BID_2"/>
    <property type="match status" value="2"/>
</dbReference>
<comment type="catalytic activity">
    <reaction evidence="2">
        <text>Hydrolysis of terminal, non-reducing branched (1-&gt;3)-alpha-D-galactosidic residues, producing free D-galactose.</text>
        <dbReference type="EC" id="3.2.1.n1"/>
    </reaction>
</comment>
<dbReference type="InterPro" id="IPR013783">
    <property type="entry name" value="Ig-like_fold"/>
</dbReference>
<dbReference type="InterPro" id="IPR006104">
    <property type="entry name" value="Glyco_hydro_2_N"/>
</dbReference>
<comment type="caution">
    <text evidence="14">The sequence shown here is derived from an EMBL/GenBank/DDBJ whole genome shotgun (WGS) entry which is preliminary data.</text>
</comment>
<feature type="domain" description="F5/8 type C" evidence="12">
    <location>
        <begin position="910"/>
        <end position="1057"/>
    </location>
</feature>
<dbReference type="InterPro" id="IPR040605">
    <property type="entry name" value="Glyco_hydro2_dom5"/>
</dbReference>
<dbReference type="InterPro" id="IPR016134">
    <property type="entry name" value="Dockerin_dom"/>
</dbReference>
<dbReference type="InterPro" id="IPR000772">
    <property type="entry name" value="Ricin_B_lectin"/>
</dbReference>
<dbReference type="Gene3D" id="2.60.120.260">
    <property type="entry name" value="Galactose-binding domain-like"/>
    <property type="match status" value="7"/>
</dbReference>
<feature type="compositionally biased region" description="Polar residues" evidence="10">
    <location>
        <begin position="2217"/>
        <end position="2239"/>
    </location>
</feature>
<feature type="domain" description="Dockerin" evidence="13">
    <location>
        <begin position="2972"/>
        <end position="3034"/>
    </location>
</feature>
<dbReference type="EMBL" id="WHNY01000095">
    <property type="protein sequence ID" value="NOU69814.1"/>
    <property type="molecule type" value="Genomic_DNA"/>
</dbReference>
<dbReference type="InterPro" id="IPR018247">
    <property type="entry name" value="EF_Hand_1_Ca_BS"/>
</dbReference>
<keyword evidence="7" id="KW-0677">Repeat</keyword>
<evidence type="ECO:0000256" key="3">
    <source>
        <dbReference type="ARBA" id="ARBA00007401"/>
    </source>
</evidence>
<dbReference type="SUPFAM" id="SSF51126">
    <property type="entry name" value="Pectin lyase-like"/>
    <property type="match status" value="1"/>
</dbReference>
<evidence type="ECO:0000256" key="2">
    <source>
        <dbReference type="ARBA" id="ARBA00001271"/>
    </source>
</evidence>
<dbReference type="RefSeq" id="WP_171638563.1">
    <property type="nucleotide sequence ID" value="NZ_WHNY01000095.1"/>
</dbReference>
<dbReference type="Pfam" id="PF23764">
    <property type="entry name" value="Beta-barrel_GLAA-B_II"/>
    <property type="match status" value="1"/>
</dbReference>
<evidence type="ECO:0000259" key="13">
    <source>
        <dbReference type="PROSITE" id="PS51766"/>
    </source>
</evidence>
<keyword evidence="11" id="KW-0732">Signal</keyword>
<dbReference type="InterPro" id="IPR000421">
    <property type="entry name" value="FA58C"/>
</dbReference>
<evidence type="ECO:0000256" key="8">
    <source>
        <dbReference type="ARBA" id="ARBA00022801"/>
    </source>
</evidence>
<feature type="domain" description="F5/8 type C" evidence="12">
    <location>
        <begin position="1923"/>
        <end position="2061"/>
    </location>
</feature>
<feature type="domain" description="F5/8 type C" evidence="12">
    <location>
        <begin position="2329"/>
        <end position="2478"/>
    </location>
</feature>
<organism evidence="14 15">
    <name type="scientific">Paenibacillus plantarum</name>
    <dbReference type="NCBI Taxonomy" id="2654975"/>
    <lineage>
        <taxon>Bacteria</taxon>
        <taxon>Bacillati</taxon>
        <taxon>Bacillota</taxon>
        <taxon>Bacilli</taxon>
        <taxon>Bacillales</taxon>
        <taxon>Paenibacillaceae</taxon>
        <taxon>Paenibacillus</taxon>
    </lineage>
</organism>
<dbReference type="Pfam" id="PF02836">
    <property type="entry name" value="Glyco_hydro_2_C"/>
    <property type="match status" value="1"/>
</dbReference>